<dbReference type="GO" id="GO:0005737">
    <property type="term" value="C:cytoplasm"/>
    <property type="evidence" value="ECO:0007669"/>
    <property type="project" value="UniProtKB-SubCell"/>
</dbReference>
<dbReference type="GO" id="GO:0008760">
    <property type="term" value="F:UDP-N-acetylglucosamine 1-carboxyvinyltransferase activity"/>
    <property type="evidence" value="ECO:0007669"/>
    <property type="project" value="UniProtKB-UniRule"/>
</dbReference>
<comment type="subcellular location">
    <subcellularLocation>
        <location evidence="1 12">Cytoplasm</location>
    </subcellularLocation>
</comment>
<evidence type="ECO:0000313" key="15">
    <source>
        <dbReference type="Proteomes" id="UP000886889"/>
    </source>
</evidence>
<evidence type="ECO:0000256" key="9">
    <source>
        <dbReference type="ARBA" id="ARBA00023316"/>
    </source>
</evidence>
<dbReference type="PANTHER" id="PTHR43783">
    <property type="entry name" value="UDP-N-ACETYLGLUCOSAMINE 1-CARBOXYVINYLTRANSFERASE"/>
    <property type="match status" value="1"/>
</dbReference>
<keyword evidence="3 12" id="KW-0963">Cytoplasm</keyword>
<evidence type="ECO:0000259" key="13">
    <source>
        <dbReference type="Pfam" id="PF00275"/>
    </source>
</evidence>
<dbReference type="InterPro" id="IPR050068">
    <property type="entry name" value="MurA_subfamily"/>
</dbReference>
<dbReference type="NCBIfam" id="NF006873">
    <property type="entry name" value="PRK09369.1"/>
    <property type="match status" value="1"/>
</dbReference>
<dbReference type="SUPFAM" id="SSF55205">
    <property type="entry name" value="EPT/RTPC-like"/>
    <property type="match status" value="1"/>
</dbReference>
<feature type="binding site" evidence="12">
    <location>
        <begin position="121"/>
        <end position="125"/>
    </location>
    <ligand>
        <name>UDP-N-acetyl-alpha-D-glucosamine</name>
        <dbReference type="ChEBI" id="CHEBI:57705"/>
    </ligand>
</feature>
<dbReference type="AlphaFoldDB" id="A0A9D1NWY6"/>
<dbReference type="EC" id="2.5.1.7" evidence="12"/>
<keyword evidence="8 12" id="KW-0131">Cell cycle</keyword>
<dbReference type="InterPro" id="IPR013792">
    <property type="entry name" value="RNA3'P_cycl/enolpyr_Trfase_a/b"/>
</dbReference>
<comment type="catalytic activity">
    <reaction evidence="11 12">
        <text>phosphoenolpyruvate + UDP-N-acetyl-alpha-D-glucosamine = UDP-N-acetyl-3-O-(1-carboxyvinyl)-alpha-D-glucosamine + phosphate</text>
        <dbReference type="Rhea" id="RHEA:18681"/>
        <dbReference type="ChEBI" id="CHEBI:43474"/>
        <dbReference type="ChEBI" id="CHEBI:57705"/>
        <dbReference type="ChEBI" id="CHEBI:58702"/>
        <dbReference type="ChEBI" id="CHEBI:68483"/>
        <dbReference type="EC" id="2.5.1.7"/>
    </reaction>
</comment>
<dbReference type="InterPro" id="IPR036968">
    <property type="entry name" value="Enolpyruvate_Tfrase_sf"/>
</dbReference>
<comment type="pathway">
    <text evidence="2 12">Cell wall biogenesis; peptidoglycan biosynthesis.</text>
</comment>
<reference evidence="14" key="1">
    <citation type="submission" date="2020-10" db="EMBL/GenBank/DDBJ databases">
        <authorList>
            <person name="Gilroy R."/>
        </authorList>
    </citation>
    <scope>NUCLEOTIDE SEQUENCE</scope>
    <source>
        <strain evidence="14">ChiBcec6-7307</strain>
    </source>
</reference>
<keyword evidence="5 12" id="KW-0808">Transferase</keyword>
<evidence type="ECO:0000256" key="7">
    <source>
        <dbReference type="ARBA" id="ARBA00022984"/>
    </source>
</evidence>
<name>A0A9D1NWY6_9FIRM</name>
<comment type="caution">
    <text evidence="14">The sequence shown here is derived from an EMBL/GenBank/DDBJ whole genome shotgun (WGS) entry which is preliminary data.</text>
</comment>
<feature type="binding site" evidence="12">
    <location>
        <position position="327"/>
    </location>
    <ligand>
        <name>UDP-N-acetyl-alpha-D-glucosamine</name>
        <dbReference type="ChEBI" id="CHEBI:57705"/>
    </ligand>
</feature>
<reference evidence="14" key="2">
    <citation type="journal article" date="2021" name="PeerJ">
        <title>Extensive microbial diversity within the chicken gut microbiome revealed by metagenomics and culture.</title>
        <authorList>
            <person name="Gilroy R."/>
            <person name="Ravi A."/>
            <person name="Getino M."/>
            <person name="Pursley I."/>
            <person name="Horton D.L."/>
            <person name="Alikhan N.F."/>
            <person name="Baker D."/>
            <person name="Gharbi K."/>
            <person name="Hall N."/>
            <person name="Watson M."/>
            <person name="Adriaenssens E.M."/>
            <person name="Foster-Nyarko E."/>
            <person name="Jarju S."/>
            <person name="Secka A."/>
            <person name="Antonio M."/>
            <person name="Oren A."/>
            <person name="Chaudhuri R.R."/>
            <person name="La Ragione R."/>
            <person name="Hildebrand F."/>
            <person name="Pallen M.J."/>
        </authorList>
    </citation>
    <scope>NUCLEOTIDE SEQUENCE</scope>
    <source>
        <strain evidence="14">ChiBcec6-7307</strain>
    </source>
</reference>
<dbReference type="HAMAP" id="MF_00111">
    <property type="entry name" value="MurA"/>
    <property type="match status" value="1"/>
</dbReference>
<keyword evidence="7 12" id="KW-0573">Peptidoglycan synthesis</keyword>
<sequence>MECVEIRGGRSLCGQVEVQGSKNAVLPMLAASVLHAGISRIQGCPRIQDVYDMIELLEDLGCRVWWEGQCLAIDASRIRGWELPAQTASRMRSSVLFLGALLGRTGRARIPYPGGCVLGERPVDLHISAIKALGAQIEEDTRGIRARGRELRGCQVRLGFPSVGATENLILAAVLARGDTVIHNAAREPEVEELCLFLREKGARIRVCPQGRIEIRGVECLQDSRHTLAADRIVAGTYLLAAAVTRGRILLKGAPVRHMTGFLEPLAAMGIRMEKAGECLAADCRGKLQNIGFLQTMPYPGFPTDLQSPMMTLLAVTEGRSRIRENIFESRFKAAQELEKMGARIKIEGRDAVIDGVERLQGTRVEARELRGAAALLLAGLNAAGITRVRGCRFADRGYENFCENLAGLGADIRLIQ</sequence>
<evidence type="ECO:0000256" key="10">
    <source>
        <dbReference type="ARBA" id="ARBA00038367"/>
    </source>
</evidence>
<keyword evidence="6 12" id="KW-0133">Cell shape</keyword>
<evidence type="ECO:0000256" key="3">
    <source>
        <dbReference type="ARBA" id="ARBA00022490"/>
    </source>
</evidence>
<gene>
    <name evidence="12 14" type="primary">murA</name>
    <name evidence="14" type="ORF">IAC80_00280</name>
</gene>
<evidence type="ECO:0000256" key="11">
    <source>
        <dbReference type="ARBA" id="ARBA00047527"/>
    </source>
</evidence>
<dbReference type="Proteomes" id="UP000886889">
    <property type="component" value="Unassembled WGS sequence"/>
</dbReference>
<evidence type="ECO:0000256" key="8">
    <source>
        <dbReference type="ARBA" id="ARBA00023306"/>
    </source>
</evidence>
<dbReference type="GO" id="GO:0009252">
    <property type="term" value="P:peptidoglycan biosynthetic process"/>
    <property type="evidence" value="ECO:0007669"/>
    <property type="project" value="UniProtKB-UniRule"/>
</dbReference>
<dbReference type="EMBL" id="DVOS01000002">
    <property type="protein sequence ID" value="HIV22350.1"/>
    <property type="molecule type" value="Genomic_DNA"/>
</dbReference>
<comment type="caution">
    <text evidence="12">Lacks conserved residue(s) required for the propagation of feature annotation.</text>
</comment>
<feature type="domain" description="Enolpyruvate transferase" evidence="13">
    <location>
        <begin position="7"/>
        <end position="406"/>
    </location>
</feature>
<dbReference type="GO" id="GO:0051301">
    <property type="term" value="P:cell division"/>
    <property type="evidence" value="ECO:0007669"/>
    <property type="project" value="UniProtKB-KW"/>
</dbReference>
<proteinExistence type="inferred from homology"/>
<feature type="modified residue" description="2-(S-cysteinyl)pyruvic acid O-phosphothioketal" evidence="12">
    <location>
        <position position="116"/>
    </location>
</feature>
<dbReference type="GO" id="GO:0019277">
    <property type="term" value="P:UDP-N-acetylgalactosamine biosynthetic process"/>
    <property type="evidence" value="ECO:0007669"/>
    <property type="project" value="InterPro"/>
</dbReference>
<dbReference type="InterPro" id="IPR005750">
    <property type="entry name" value="UDP_GlcNAc_COvinyl_MurA"/>
</dbReference>
<accession>A0A9D1NWY6</accession>
<feature type="binding site" evidence="12">
    <location>
        <position position="92"/>
    </location>
    <ligand>
        <name>UDP-N-acetyl-alpha-D-glucosamine</name>
        <dbReference type="ChEBI" id="CHEBI:57705"/>
    </ligand>
</feature>
<dbReference type="GO" id="GO:0008360">
    <property type="term" value="P:regulation of cell shape"/>
    <property type="evidence" value="ECO:0007669"/>
    <property type="project" value="UniProtKB-KW"/>
</dbReference>
<dbReference type="PANTHER" id="PTHR43783:SF1">
    <property type="entry name" value="UDP-N-ACETYLGLUCOSAMINE 1-CARBOXYVINYLTRANSFERASE"/>
    <property type="match status" value="1"/>
</dbReference>
<evidence type="ECO:0000313" key="14">
    <source>
        <dbReference type="EMBL" id="HIV22350.1"/>
    </source>
</evidence>
<comment type="similarity">
    <text evidence="10 12">Belongs to the EPSP synthase family. MurA subfamily.</text>
</comment>
<evidence type="ECO:0000256" key="4">
    <source>
        <dbReference type="ARBA" id="ARBA00022618"/>
    </source>
</evidence>
<keyword evidence="12" id="KW-0670">Pyruvate</keyword>
<dbReference type="Gene3D" id="3.65.10.10">
    <property type="entry name" value="Enolpyruvate transferase domain"/>
    <property type="match status" value="2"/>
</dbReference>
<feature type="active site" description="Proton donor" evidence="12">
    <location>
        <position position="116"/>
    </location>
</feature>
<dbReference type="GO" id="GO:0071555">
    <property type="term" value="P:cell wall organization"/>
    <property type="evidence" value="ECO:0007669"/>
    <property type="project" value="UniProtKB-KW"/>
</dbReference>
<feature type="binding site" evidence="12">
    <location>
        <position position="305"/>
    </location>
    <ligand>
        <name>UDP-N-acetyl-alpha-D-glucosamine</name>
        <dbReference type="ChEBI" id="CHEBI:57705"/>
    </ligand>
</feature>
<protein>
    <recommendedName>
        <fullName evidence="12">UDP-N-acetylglucosamine 1-carboxyvinyltransferase</fullName>
        <ecNumber evidence="12">2.5.1.7</ecNumber>
    </recommendedName>
    <alternativeName>
        <fullName evidence="12">Enoylpyruvate transferase</fullName>
    </alternativeName>
    <alternativeName>
        <fullName evidence="12">UDP-N-acetylglucosamine enolpyruvyl transferase</fullName>
        <shortName evidence="12">EPT</shortName>
    </alternativeName>
</protein>
<dbReference type="CDD" id="cd01555">
    <property type="entry name" value="UdpNAET"/>
    <property type="match status" value="1"/>
</dbReference>
<keyword evidence="4 12" id="KW-0132">Cell division</keyword>
<feature type="binding site" evidence="12">
    <location>
        <begin position="22"/>
        <end position="23"/>
    </location>
    <ligand>
        <name>phosphoenolpyruvate</name>
        <dbReference type="ChEBI" id="CHEBI:58702"/>
    </ligand>
</feature>
<organism evidence="14 15">
    <name type="scientific">Candidatus Merdiplasma excrementigallinarum</name>
    <dbReference type="NCBI Taxonomy" id="2840864"/>
    <lineage>
        <taxon>Bacteria</taxon>
        <taxon>Bacillati</taxon>
        <taxon>Bacillota</taxon>
        <taxon>Clostridia</taxon>
        <taxon>Lachnospirales</taxon>
        <taxon>Lachnospiraceae</taxon>
        <taxon>Lachnospiraceae incertae sedis</taxon>
        <taxon>Candidatus Merdiplasma</taxon>
    </lineage>
</organism>
<evidence type="ECO:0000256" key="12">
    <source>
        <dbReference type="HAMAP-Rule" id="MF_00111"/>
    </source>
</evidence>
<keyword evidence="9 12" id="KW-0961">Cell wall biogenesis/degradation</keyword>
<evidence type="ECO:0000256" key="5">
    <source>
        <dbReference type="ARBA" id="ARBA00022679"/>
    </source>
</evidence>
<evidence type="ECO:0000256" key="2">
    <source>
        <dbReference type="ARBA" id="ARBA00004752"/>
    </source>
</evidence>
<evidence type="ECO:0000256" key="1">
    <source>
        <dbReference type="ARBA" id="ARBA00004496"/>
    </source>
</evidence>
<dbReference type="InterPro" id="IPR001986">
    <property type="entry name" value="Enolpyruvate_Tfrase_dom"/>
</dbReference>
<comment type="function">
    <text evidence="12">Cell wall formation. Adds enolpyruvyl to UDP-N-acetylglucosamine.</text>
</comment>
<dbReference type="Pfam" id="PF00275">
    <property type="entry name" value="EPSP_synthase"/>
    <property type="match status" value="1"/>
</dbReference>
<evidence type="ECO:0000256" key="6">
    <source>
        <dbReference type="ARBA" id="ARBA00022960"/>
    </source>
</evidence>
<dbReference type="NCBIfam" id="TIGR01072">
    <property type="entry name" value="murA"/>
    <property type="match status" value="1"/>
</dbReference>